<evidence type="ECO:0000256" key="1">
    <source>
        <dbReference type="SAM" id="Phobius"/>
    </source>
</evidence>
<sequence>MRIKMSLVCVNRRAFLLILIGVIILGTLVINNISKKQTSYKAKAQELPSYCKSIGLYDLPKGASGETTWIENAYYDEFCKKNEGNPEWNGAFGEKGKCYTETGLCARIPNCNAKRCLAFNDIDTCLYKEVDFDLCVLAKKAPKQAAPDYVEHRCTTNCTEDIAIGDCVPGYALRCVCEGTRPRYRDAVECAPTPKPAQCLYGGSIVTVDSSPYKYETKTGRFCIVDSKSNKKIAFHCRIDGKNLVQGNAVSDKEGYCTNPAPVQESGDPIVPNTYCGSKHEYWKANKSGWCIVDYGECTSDKQWICRCDDAGLYNYPTVRNNPEECP</sequence>
<protein>
    <submittedName>
        <fullName evidence="2">Uncharacterized protein</fullName>
    </submittedName>
</protein>
<reference evidence="2 3" key="1">
    <citation type="submission" date="2017-09" db="EMBL/GenBank/DDBJ databases">
        <title>Depth-based differentiation of microbial function through sediment-hosted aquifers and enrichment of novel symbionts in the deep terrestrial subsurface.</title>
        <authorList>
            <person name="Probst A.J."/>
            <person name="Ladd B."/>
            <person name="Jarett J.K."/>
            <person name="Geller-Mcgrath D.E."/>
            <person name="Sieber C.M."/>
            <person name="Emerson J.B."/>
            <person name="Anantharaman K."/>
            <person name="Thomas B.C."/>
            <person name="Malmstrom R."/>
            <person name="Stieglmeier M."/>
            <person name="Klingl A."/>
            <person name="Woyke T."/>
            <person name="Ryan C.M."/>
            <person name="Banfield J.F."/>
        </authorList>
    </citation>
    <scope>NUCLEOTIDE SEQUENCE [LARGE SCALE GENOMIC DNA]</scope>
    <source>
        <strain evidence="2">CG11_big_fil_rev_8_21_14_0_20_37_16</strain>
    </source>
</reference>
<dbReference type="AlphaFoldDB" id="A0A2H0KK97"/>
<gene>
    <name evidence="2" type="ORF">COV87_02180</name>
</gene>
<dbReference type="Proteomes" id="UP000229497">
    <property type="component" value="Unassembled WGS sequence"/>
</dbReference>
<evidence type="ECO:0000313" key="3">
    <source>
        <dbReference type="Proteomes" id="UP000229497"/>
    </source>
</evidence>
<proteinExistence type="predicted"/>
<feature type="transmembrane region" description="Helical" evidence="1">
    <location>
        <begin position="14"/>
        <end position="33"/>
    </location>
</feature>
<organism evidence="2 3">
    <name type="scientific">Candidatus Roizmanbacteria bacterium CG11_big_fil_rev_8_21_14_0_20_37_16</name>
    <dbReference type="NCBI Taxonomy" id="1974857"/>
    <lineage>
        <taxon>Bacteria</taxon>
        <taxon>Candidatus Roizmaniibacteriota</taxon>
    </lineage>
</organism>
<keyword evidence="1" id="KW-0472">Membrane</keyword>
<accession>A0A2H0KK97</accession>
<evidence type="ECO:0000313" key="2">
    <source>
        <dbReference type="EMBL" id="PIQ71646.1"/>
    </source>
</evidence>
<dbReference type="EMBL" id="PCVK01000062">
    <property type="protein sequence ID" value="PIQ71646.1"/>
    <property type="molecule type" value="Genomic_DNA"/>
</dbReference>
<keyword evidence="1" id="KW-0812">Transmembrane</keyword>
<keyword evidence="1" id="KW-1133">Transmembrane helix</keyword>
<comment type="caution">
    <text evidence="2">The sequence shown here is derived from an EMBL/GenBank/DDBJ whole genome shotgun (WGS) entry which is preliminary data.</text>
</comment>
<name>A0A2H0KK97_9BACT</name>